<evidence type="ECO:0000259" key="1">
    <source>
        <dbReference type="PROSITE" id="PS51186"/>
    </source>
</evidence>
<evidence type="ECO:0000313" key="2">
    <source>
        <dbReference type="EMBL" id="GGA93307.1"/>
    </source>
</evidence>
<organism evidence="2 3">
    <name type="scientific">Ornithinibacillus halotolerans</name>
    <dbReference type="NCBI Taxonomy" id="1274357"/>
    <lineage>
        <taxon>Bacteria</taxon>
        <taxon>Bacillati</taxon>
        <taxon>Bacillota</taxon>
        <taxon>Bacilli</taxon>
        <taxon>Bacillales</taxon>
        <taxon>Bacillaceae</taxon>
        <taxon>Ornithinibacillus</taxon>
    </lineage>
</organism>
<dbReference type="GO" id="GO:0016747">
    <property type="term" value="F:acyltransferase activity, transferring groups other than amino-acyl groups"/>
    <property type="evidence" value="ECO:0007669"/>
    <property type="project" value="InterPro"/>
</dbReference>
<dbReference type="InterPro" id="IPR051531">
    <property type="entry name" value="N-acetyltransferase"/>
</dbReference>
<dbReference type="PANTHER" id="PTHR43792:SF1">
    <property type="entry name" value="N-ACETYLTRANSFERASE DOMAIN-CONTAINING PROTEIN"/>
    <property type="match status" value="1"/>
</dbReference>
<feature type="domain" description="N-acetyltransferase" evidence="1">
    <location>
        <begin position="7"/>
        <end position="155"/>
    </location>
</feature>
<reference evidence="2" key="2">
    <citation type="submission" date="2020-09" db="EMBL/GenBank/DDBJ databases">
        <authorList>
            <person name="Sun Q."/>
            <person name="Zhou Y."/>
        </authorList>
    </citation>
    <scope>NUCLEOTIDE SEQUENCE</scope>
    <source>
        <strain evidence="2">CGMCC 1.12408</strain>
    </source>
</reference>
<dbReference type="PROSITE" id="PS51186">
    <property type="entry name" value="GNAT"/>
    <property type="match status" value="1"/>
</dbReference>
<dbReference type="SUPFAM" id="SSF55729">
    <property type="entry name" value="Acyl-CoA N-acyltransferases (Nat)"/>
    <property type="match status" value="1"/>
</dbReference>
<keyword evidence="3" id="KW-1185">Reference proteome</keyword>
<dbReference type="EMBL" id="BMEY01000042">
    <property type="protein sequence ID" value="GGA93307.1"/>
    <property type="molecule type" value="Genomic_DNA"/>
</dbReference>
<comment type="caution">
    <text evidence="2">The sequence shown here is derived from an EMBL/GenBank/DDBJ whole genome shotgun (WGS) entry which is preliminary data.</text>
</comment>
<reference evidence="2" key="1">
    <citation type="journal article" date="2014" name="Int. J. Syst. Evol. Microbiol.">
        <title>Complete genome sequence of Corynebacterium casei LMG S-19264T (=DSM 44701T), isolated from a smear-ripened cheese.</title>
        <authorList>
            <consortium name="US DOE Joint Genome Institute (JGI-PGF)"/>
            <person name="Walter F."/>
            <person name="Albersmeier A."/>
            <person name="Kalinowski J."/>
            <person name="Ruckert C."/>
        </authorList>
    </citation>
    <scope>NUCLEOTIDE SEQUENCE</scope>
    <source>
        <strain evidence="2">CGMCC 1.12408</strain>
    </source>
</reference>
<name>A0A916SCJ1_9BACI</name>
<evidence type="ECO:0000313" key="3">
    <source>
        <dbReference type="Proteomes" id="UP000613512"/>
    </source>
</evidence>
<sequence>MLITKRCKLRPFQENDLDIFIQYRNNLDWMKYQNFKNKTKEEYRKALLVPIDLENGAQLAIVEKETDQLLGDLFLLMDGNSLMIGYAIHPTYARKGYITEVVESLLPKLKECYPSYDIVAMTDKENIPSINLLRKLGFTYTGWNDEWQSEVFVFE</sequence>
<dbReference type="RefSeq" id="WP_188386410.1">
    <property type="nucleotide sequence ID" value="NZ_BMEY01000042.1"/>
</dbReference>
<dbReference type="AlphaFoldDB" id="A0A916SCJ1"/>
<dbReference type="Proteomes" id="UP000613512">
    <property type="component" value="Unassembled WGS sequence"/>
</dbReference>
<gene>
    <name evidence="2" type="ORF">GCM10008025_39560</name>
</gene>
<dbReference type="InterPro" id="IPR016181">
    <property type="entry name" value="Acyl_CoA_acyltransferase"/>
</dbReference>
<accession>A0A916SCJ1</accession>
<proteinExistence type="predicted"/>
<dbReference type="Pfam" id="PF13302">
    <property type="entry name" value="Acetyltransf_3"/>
    <property type="match status" value="1"/>
</dbReference>
<dbReference type="InterPro" id="IPR000182">
    <property type="entry name" value="GNAT_dom"/>
</dbReference>
<protein>
    <submittedName>
        <fullName evidence="2">Acetyltransferase</fullName>
    </submittedName>
</protein>
<dbReference type="Gene3D" id="3.40.630.30">
    <property type="match status" value="1"/>
</dbReference>
<dbReference type="PANTHER" id="PTHR43792">
    <property type="entry name" value="GNAT FAMILY, PUTATIVE (AFU_ORTHOLOGUE AFUA_3G00765)-RELATED-RELATED"/>
    <property type="match status" value="1"/>
</dbReference>